<sequence length="251" mass="27382">DEPIKVKIISSNSGGLIATIGSVQAFLPASQLSNEHYPSGIETNRAKVAEELKKFVGQELQVKIINLNPRTGKLILSEREIMSANIKELVAKYKVGETIDGIISGVANFGAFLKFADNTQVEGLIHISELSHTLVDNPKDIVKVGDMVKAKITEIKDNQISLSLKALQPNPWDNVEGKFKAGSAVKGTVYKLNPFGAMVNLDHGIFGLIHVSEFGSVEELKKHLVPGTNYNFLIDSIKPEDRRVVLKLAKA</sequence>
<dbReference type="GO" id="GO:0003676">
    <property type="term" value="F:nucleic acid binding"/>
    <property type="evidence" value="ECO:0007669"/>
    <property type="project" value="InterPro"/>
</dbReference>
<dbReference type="CDD" id="cd04465">
    <property type="entry name" value="S1_RPS1_repeat_ec2_hs2"/>
    <property type="match status" value="1"/>
</dbReference>
<dbReference type="STRING" id="1797690.A3B23_01810"/>
<dbReference type="Proteomes" id="UP000178744">
    <property type="component" value="Unassembled WGS sequence"/>
</dbReference>
<dbReference type="PROSITE" id="PS50126">
    <property type="entry name" value="S1"/>
    <property type="match status" value="3"/>
</dbReference>
<accession>A0A1G1Z8L1</accession>
<dbReference type="Gene3D" id="2.40.50.140">
    <property type="entry name" value="Nucleic acid-binding proteins"/>
    <property type="match status" value="3"/>
</dbReference>
<name>A0A1G1Z8L1_9BACT</name>
<dbReference type="InterPro" id="IPR003029">
    <property type="entry name" value="S1_domain"/>
</dbReference>
<evidence type="ECO:0000259" key="1">
    <source>
        <dbReference type="PROSITE" id="PS50126"/>
    </source>
</evidence>
<evidence type="ECO:0000313" key="3">
    <source>
        <dbReference type="Proteomes" id="UP000178744"/>
    </source>
</evidence>
<dbReference type="Pfam" id="PF00575">
    <property type="entry name" value="S1"/>
    <property type="match status" value="3"/>
</dbReference>
<evidence type="ECO:0000313" key="2">
    <source>
        <dbReference type="EMBL" id="OGY60396.1"/>
    </source>
</evidence>
<dbReference type="EMBL" id="MHIY01000001">
    <property type="protein sequence ID" value="OGY60396.1"/>
    <property type="molecule type" value="Genomic_DNA"/>
</dbReference>
<dbReference type="AlphaFoldDB" id="A0A1G1Z8L1"/>
<protein>
    <recommendedName>
        <fullName evidence="1">S1 motif domain-containing protein</fullName>
    </recommendedName>
</protein>
<dbReference type="PANTHER" id="PTHR47559">
    <property type="entry name" value="OS03G0844900 PROTEIN"/>
    <property type="match status" value="1"/>
</dbReference>
<dbReference type="SUPFAM" id="SSF50249">
    <property type="entry name" value="Nucleic acid-binding proteins"/>
    <property type="match status" value="3"/>
</dbReference>
<feature type="domain" description="S1 motif" evidence="1">
    <location>
        <begin position="96"/>
        <end position="165"/>
    </location>
</feature>
<feature type="domain" description="S1 motif" evidence="1">
    <location>
        <begin position="1"/>
        <end position="79"/>
    </location>
</feature>
<comment type="caution">
    <text evidence="2">The sequence shown here is derived from an EMBL/GenBank/DDBJ whole genome shotgun (WGS) entry which is preliminary data.</text>
</comment>
<feature type="non-terminal residue" evidence="2">
    <location>
        <position position="1"/>
    </location>
</feature>
<proteinExistence type="predicted"/>
<dbReference type="SMART" id="SM00316">
    <property type="entry name" value="S1"/>
    <property type="match status" value="3"/>
</dbReference>
<reference evidence="2 3" key="1">
    <citation type="journal article" date="2016" name="Nat. Commun.">
        <title>Thousands of microbial genomes shed light on interconnected biogeochemical processes in an aquifer system.</title>
        <authorList>
            <person name="Anantharaman K."/>
            <person name="Brown C.T."/>
            <person name="Hug L.A."/>
            <person name="Sharon I."/>
            <person name="Castelle C.J."/>
            <person name="Probst A.J."/>
            <person name="Thomas B.C."/>
            <person name="Singh A."/>
            <person name="Wilkins M.J."/>
            <person name="Karaoz U."/>
            <person name="Brodie E.L."/>
            <person name="Williams K.H."/>
            <person name="Hubbard S.S."/>
            <person name="Banfield J.F."/>
        </authorList>
    </citation>
    <scope>NUCLEOTIDE SEQUENCE [LARGE SCALE GENOMIC DNA]</scope>
</reference>
<feature type="domain" description="S1 motif" evidence="1">
    <location>
        <begin position="182"/>
        <end position="249"/>
    </location>
</feature>
<gene>
    <name evidence="2" type="ORF">A3B23_01810</name>
</gene>
<dbReference type="PANTHER" id="PTHR47559:SF1">
    <property type="entry name" value="OS03G0844900 PROTEIN"/>
    <property type="match status" value="1"/>
</dbReference>
<organism evidence="2 3">
    <name type="scientific">Candidatus Colwellbacteria bacterium RIFCSPLOWO2_01_FULL_48_10</name>
    <dbReference type="NCBI Taxonomy" id="1797690"/>
    <lineage>
        <taxon>Bacteria</taxon>
        <taxon>Candidatus Colwelliibacteriota</taxon>
    </lineage>
</organism>
<dbReference type="InterPro" id="IPR052757">
    <property type="entry name" value="Ribosomal_protein_S1"/>
</dbReference>
<dbReference type="InterPro" id="IPR012340">
    <property type="entry name" value="NA-bd_OB-fold"/>
</dbReference>